<dbReference type="PRINTS" id="PR00367">
    <property type="entry name" value="ETHRSPELEMNT"/>
</dbReference>
<keyword evidence="3" id="KW-0238">DNA-binding</keyword>
<feature type="region of interest" description="Disordered" evidence="6">
    <location>
        <begin position="33"/>
        <end position="55"/>
    </location>
</feature>
<keyword evidence="9" id="KW-1185">Reference proteome</keyword>
<organism evidence="8 9">
    <name type="scientific">Olea europaea subsp. europaea</name>
    <dbReference type="NCBI Taxonomy" id="158383"/>
    <lineage>
        <taxon>Eukaryota</taxon>
        <taxon>Viridiplantae</taxon>
        <taxon>Streptophyta</taxon>
        <taxon>Embryophyta</taxon>
        <taxon>Tracheophyta</taxon>
        <taxon>Spermatophyta</taxon>
        <taxon>Magnoliopsida</taxon>
        <taxon>eudicotyledons</taxon>
        <taxon>Gunneridae</taxon>
        <taxon>Pentapetalae</taxon>
        <taxon>asterids</taxon>
        <taxon>lamiids</taxon>
        <taxon>Lamiales</taxon>
        <taxon>Oleaceae</taxon>
        <taxon>Oleeae</taxon>
        <taxon>Olea</taxon>
    </lineage>
</organism>
<evidence type="ECO:0000256" key="1">
    <source>
        <dbReference type="ARBA" id="ARBA00004123"/>
    </source>
</evidence>
<dbReference type="Proteomes" id="UP000594638">
    <property type="component" value="Unassembled WGS sequence"/>
</dbReference>
<evidence type="ECO:0000256" key="5">
    <source>
        <dbReference type="ARBA" id="ARBA00023242"/>
    </source>
</evidence>
<sequence>MQQQRVDDDNNGVGGGSVVRVLVWNGKLQAKRKPVRMKATEQKAPSGGAHKFRGARQRSWGKWAAEISTRKVRLWLDTYNTAEESTM</sequence>
<proteinExistence type="predicted"/>
<dbReference type="GO" id="GO:0003677">
    <property type="term" value="F:DNA binding"/>
    <property type="evidence" value="ECO:0007669"/>
    <property type="project" value="UniProtKB-KW"/>
</dbReference>
<dbReference type="InterPro" id="IPR036955">
    <property type="entry name" value="AP2/ERF_dom_sf"/>
</dbReference>
<evidence type="ECO:0000313" key="9">
    <source>
        <dbReference type="Proteomes" id="UP000594638"/>
    </source>
</evidence>
<dbReference type="GO" id="GO:0003700">
    <property type="term" value="F:DNA-binding transcription factor activity"/>
    <property type="evidence" value="ECO:0007669"/>
    <property type="project" value="InterPro"/>
</dbReference>
<dbReference type="EMBL" id="CACTIH010007542">
    <property type="protein sequence ID" value="CAA3015312.1"/>
    <property type="molecule type" value="Genomic_DNA"/>
</dbReference>
<evidence type="ECO:0000256" key="4">
    <source>
        <dbReference type="ARBA" id="ARBA00023163"/>
    </source>
</evidence>
<evidence type="ECO:0000256" key="3">
    <source>
        <dbReference type="ARBA" id="ARBA00023125"/>
    </source>
</evidence>
<dbReference type="InterPro" id="IPR050913">
    <property type="entry name" value="AP2/ERF_ERF"/>
</dbReference>
<protein>
    <submittedName>
        <fullName evidence="8">Ethylene-responsive transcription factor CRF4-like</fullName>
    </submittedName>
</protein>
<accession>A0A8S0UAX2</accession>
<name>A0A8S0UAX2_OLEEU</name>
<evidence type="ECO:0000259" key="7">
    <source>
        <dbReference type="PROSITE" id="PS51032"/>
    </source>
</evidence>
<evidence type="ECO:0000256" key="2">
    <source>
        <dbReference type="ARBA" id="ARBA00023015"/>
    </source>
</evidence>
<dbReference type="SUPFAM" id="SSF54171">
    <property type="entry name" value="DNA-binding domain"/>
    <property type="match status" value="1"/>
</dbReference>
<keyword evidence="4" id="KW-0804">Transcription</keyword>
<dbReference type="InterPro" id="IPR001471">
    <property type="entry name" value="AP2/ERF_dom"/>
</dbReference>
<dbReference type="SMART" id="SM00380">
    <property type="entry name" value="AP2"/>
    <property type="match status" value="1"/>
</dbReference>
<dbReference type="PROSITE" id="PS51032">
    <property type="entry name" value="AP2_ERF"/>
    <property type="match status" value="1"/>
</dbReference>
<dbReference type="GO" id="GO:0005634">
    <property type="term" value="C:nucleus"/>
    <property type="evidence" value="ECO:0007669"/>
    <property type="project" value="UniProtKB-SubCell"/>
</dbReference>
<keyword evidence="2" id="KW-0805">Transcription regulation</keyword>
<dbReference type="Gene3D" id="3.30.730.10">
    <property type="entry name" value="AP2/ERF domain"/>
    <property type="match status" value="1"/>
</dbReference>
<dbReference type="PANTHER" id="PTHR31194:SF140">
    <property type="entry name" value="ETHYLENE-RESPONSIVE TRANSCRIPTION FACTOR CRF2"/>
    <property type="match status" value="1"/>
</dbReference>
<comment type="subcellular location">
    <subcellularLocation>
        <location evidence="1">Nucleus</location>
    </subcellularLocation>
</comment>
<dbReference type="AlphaFoldDB" id="A0A8S0UAX2"/>
<dbReference type="OrthoDB" id="610645at2759"/>
<evidence type="ECO:0000313" key="8">
    <source>
        <dbReference type="EMBL" id="CAA3015312.1"/>
    </source>
</evidence>
<evidence type="ECO:0000256" key="6">
    <source>
        <dbReference type="SAM" id="MobiDB-lite"/>
    </source>
</evidence>
<reference evidence="8 9" key="1">
    <citation type="submission" date="2019-12" db="EMBL/GenBank/DDBJ databases">
        <authorList>
            <person name="Alioto T."/>
            <person name="Alioto T."/>
            <person name="Gomez Garrido J."/>
        </authorList>
    </citation>
    <scope>NUCLEOTIDE SEQUENCE [LARGE SCALE GENOMIC DNA]</scope>
</reference>
<keyword evidence="5" id="KW-0539">Nucleus</keyword>
<gene>
    <name evidence="8" type="ORF">OLEA9_A114919</name>
</gene>
<feature type="non-terminal residue" evidence="8">
    <location>
        <position position="1"/>
    </location>
</feature>
<feature type="domain" description="AP2/ERF" evidence="7">
    <location>
        <begin position="51"/>
        <end position="87"/>
    </location>
</feature>
<dbReference type="InterPro" id="IPR016177">
    <property type="entry name" value="DNA-bd_dom_sf"/>
</dbReference>
<comment type="caution">
    <text evidence="8">The sequence shown here is derived from an EMBL/GenBank/DDBJ whole genome shotgun (WGS) entry which is preliminary data.</text>
</comment>
<dbReference type="PANTHER" id="PTHR31194">
    <property type="entry name" value="SHN SHINE , DNA BINDING / TRANSCRIPTION FACTOR"/>
    <property type="match status" value="1"/>
</dbReference>
<dbReference type="Gramene" id="OE9A114919T1">
    <property type="protein sequence ID" value="OE9A114919C1"/>
    <property type="gene ID" value="OE9A114919"/>
</dbReference>